<sequence length="1074" mass="110454">MRINRLTVQGFGPYKTAQHVDFDAFADDGIFLMGGKTGAGKSSILDAICFALYDGVPRYDGTKGRLRSDHCGPDDPSLVTLEFTAGDTRYRVERAPEYERQKARGVGTVTQKPTAELFELRGGDWVGIDAGPRTVGPRVAELVGLNRDQFLQVILLAQNRFQQFLLAKSEARQDVLRSLFGTRRFQDYELAITEQRKALDGELGSQRTTLAQMLEQAVTIARSLGLGADDEAAPGAAAGAEGERAAFASPASGAAEGSAGVDEPPALGADLVRIPEPPVPEQVTPWLAALSDAAHERVSGAAREADAADSAFTLADGAHDALVARRSAQLRRADAEHRLEALRTAAQAVDADRAALTAAGRADVAIGAVTAAHRARAAAEHAAASLAGAQRAFATSAAAVPTPAAPGDSAGAADSSGSSGSTGAAASAAATGSAGSAVATTPAEIDAVIERATLQQGALDDALQLEREMPAQRAEVERLRSAHETAETALAEALEHTAALPGLIAADNARLGELVAVAATLEGTAAECSRLTTAREHAELAATLETRLAAARALELTSGQESTAASAELDRLRAARLNGHAAELAIALRDGDACAVCGATEHPNPAQPSADAVTEADIEAAEAVLAVRRERAEEARRAAGALAEKLAAATASAGGRTAPELAGLITAATAARDTAAAAESEAELLGSVLAARRAEHESAEALVASLRDELALATTALATAGARRESAEQRLAAQRAGYTTVAERSAALAELLLQARRLAEAITADTAAAAAIVDADAALAGQLLAHGFDSAEAVSSAHLDANARTAIESRVRSHDDAVAAATATLGEPELAELPAELVELDASAAALATARDARDDALARHATVHGQAGALDELIARASRLLAASAELLDRYEVVARLAATLKGDAPNERRMRLESFVLAAELEEIVAAANARLRQMSGGRYTLEHDDGIAHRGAQSGLGLAILDGHTGQQRATHSLSGGETFLASLALALGLAEVVTGRAGGITLDTLFIDEGFGSLDADTLEIAMATLDSLRTGGRTIGLISHVEAMKEQIHASLQVSVGEHGWSTITQEAA</sequence>
<accession>A0A4Q8AHR7</accession>
<dbReference type="PANTHER" id="PTHR32114:SF2">
    <property type="entry name" value="ABC TRANSPORTER ABCH.3"/>
    <property type="match status" value="1"/>
</dbReference>
<evidence type="ECO:0000313" key="8">
    <source>
        <dbReference type="Proteomes" id="UP000291483"/>
    </source>
</evidence>
<comment type="subunit">
    <text evidence="2">Heterodimer of SbcC and SbcD.</text>
</comment>
<dbReference type="GO" id="GO:0016887">
    <property type="term" value="F:ATP hydrolysis activity"/>
    <property type="evidence" value="ECO:0007669"/>
    <property type="project" value="InterPro"/>
</dbReference>
<dbReference type="GO" id="GO:0004527">
    <property type="term" value="F:exonuclease activity"/>
    <property type="evidence" value="ECO:0007669"/>
    <property type="project" value="UniProtKB-KW"/>
</dbReference>
<evidence type="ECO:0000313" key="7">
    <source>
        <dbReference type="EMBL" id="RZU63942.1"/>
    </source>
</evidence>
<evidence type="ECO:0000256" key="3">
    <source>
        <dbReference type="ARBA" id="ARBA00013368"/>
    </source>
</evidence>
<comment type="similarity">
    <text evidence="1">Belongs to the SMC family. SbcC subfamily.</text>
</comment>
<dbReference type="GO" id="GO:0006302">
    <property type="term" value="P:double-strand break repair"/>
    <property type="evidence" value="ECO:0007669"/>
    <property type="project" value="InterPro"/>
</dbReference>
<protein>
    <recommendedName>
        <fullName evidence="3">Nuclease SbcCD subunit C</fullName>
    </recommendedName>
</protein>
<dbReference type="SUPFAM" id="SSF52540">
    <property type="entry name" value="P-loop containing nucleoside triphosphate hydrolases"/>
    <property type="match status" value="1"/>
</dbReference>
<keyword evidence="7" id="KW-0540">Nuclease</keyword>
<name>A0A4Q8AHR7_9MICO</name>
<feature type="coiled-coil region" evidence="4">
    <location>
        <begin position="462"/>
        <end position="496"/>
    </location>
</feature>
<keyword evidence="8" id="KW-1185">Reference proteome</keyword>
<dbReference type="Proteomes" id="UP000291483">
    <property type="component" value="Unassembled WGS sequence"/>
</dbReference>
<feature type="coiled-coil region" evidence="4">
    <location>
        <begin position="325"/>
        <end position="352"/>
    </location>
</feature>
<gene>
    <name evidence="7" type="ORF">EV379_0231</name>
</gene>
<dbReference type="InterPro" id="IPR038729">
    <property type="entry name" value="Rad50/SbcC_AAA"/>
</dbReference>
<evidence type="ECO:0000256" key="1">
    <source>
        <dbReference type="ARBA" id="ARBA00006930"/>
    </source>
</evidence>
<dbReference type="Pfam" id="PF13558">
    <property type="entry name" value="SbcC_Walker_B"/>
    <property type="match status" value="1"/>
</dbReference>
<dbReference type="PANTHER" id="PTHR32114">
    <property type="entry name" value="ABC TRANSPORTER ABCH.3"/>
    <property type="match status" value="1"/>
</dbReference>
<evidence type="ECO:0000256" key="5">
    <source>
        <dbReference type="SAM" id="MobiDB-lite"/>
    </source>
</evidence>
<feature type="domain" description="Rad50/SbcC-type AAA" evidence="6">
    <location>
        <begin position="5"/>
        <end position="197"/>
    </location>
</feature>
<feature type="region of interest" description="Disordered" evidence="5">
    <location>
        <begin position="400"/>
        <end position="426"/>
    </location>
</feature>
<dbReference type="EMBL" id="SHLC01000001">
    <property type="protein sequence ID" value="RZU63942.1"/>
    <property type="molecule type" value="Genomic_DNA"/>
</dbReference>
<dbReference type="InterPro" id="IPR027417">
    <property type="entry name" value="P-loop_NTPase"/>
</dbReference>
<dbReference type="Pfam" id="PF13476">
    <property type="entry name" value="AAA_23"/>
    <property type="match status" value="1"/>
</dbReference>
<organism evidence="7 8">
    <name type="scientific">Microterricola gilva</name>
    <dbReference type="NCBI Taxonomy" id="393267"/>
    <lineage>
        <taxon>Bacteria</taxon>
        <taxon>Bacillati</taxon>
        <taxon>Actinomycetota</taxon>
        <taxon>Actinomycetes</taxon>
        <taxon>Micrococcales</taxon>
        <taxon>Microbacteriaceae</taxon>
        <taxon>Microterricola</taxon>
    </lineage>
</organism>
<proteinExistence type="inferred from homology"/>
<keyword evidence="7" id="KW-0269">Exonuclease</keyword>
<keyword evidence="7" id="KW-0378">Hydrolase</keyword>
<reference evidence="7 8" key="1">
    <citation type="submission" date="2019-02" db="EMBL/GenBank/DDBJ databases">
        <title>Sequencing the genomes of 1000 actinobacteria strains.</title>
        <authorList>
            <person name="Klenk H.-P."/>
        </authorList>
    </citation>
    <scope>NUCLEOTIDE SEQUENCE [LARGE SCALE GENOMIC DNA]</scope>
    <source>
        <strain evidence="7 8">DSM 18319</strain>
    </source>
</reference>
<evidence type="ECO:0000256" key="4">
    <source>
        <dbReference type="SAM" id="Coils"/>
    </source>
</evidence>
<keyword evidence="4" id="KW-0175">Coiled coil</keyword>
<evidence type="ECO:0000256" key="2">
    <source>
        <dbReference type="ARBA" id="ARBA00011322"/>
    </source>
</evidence>
<dbReference type="Gene3D" id="3.40.50.300">
    <property type="entry name" value="P-loop containing nucleotide triphosphate hydrolases"/>
    <property type="match status" value="2"/>
</dbReference>
<dbReference type="OrthoDB" id="9795626at2"/>
<dbReference type="AlphaFoldDB" id="A0A4Q8AHR7"/>
<evidence type="ECO:0000259" key="6">
    <source>
        <dbReference type="Pfam" id="PF13476"/>
    </source>
</evidence>
<dbReference type="RefSeq" id="WP_130504535.1">
    <property type="nucleotide sequence ID" value="NZ_SHLC01000001.1"/>
</dbReference>
<comment type="caution">
    <text evidence="7">The sequence shown here is derived from an EMBL/GenBank/DDBJ whole genome shotgun (WGS) entry which is preliminary data.</text>
</comment>